<dbReference type="OrthoDB" id="196103at2759"/>
<evidence type="ECO:0000256" key="1">
    <source>
        <dbReference type="ARBA" id="ARBA00004141"/>
    </source>
</evidence>
<feature type="transmembrane region" description="Helical" evidence="5">
    <location>
        <begin position="12"/>
        <end position="30"/>
    </location>
</feature>
<dbReference type="EMBL" id="KQ964430">
    <property type="protein sequence ID" value="KXN73917.1"/>
    <property type="molecule type" value="Genomic_DNA"/>
</dbReference>
<feature type="transmembrane region" description="Helical" evidence="5">
    <location>
        <begin position="225"/>
        <end position="243"/>
    </location>
</feature>
<accession>A0A137PFY9</accession>
<feature type="transmembrane region" description="Helical" evidence="5">
    <location>
        <begin position="73"/>
        <end position="92"/>
    </location>
</feature>
<sequence length="468" mass="52263">MSRFNFRSTKVQVLFMGLIFFCLPAMFNVINGLGGGGKVDKSVSATANIAINVTFALFGLFGGATVNLLGPKWTMAISGLGYIFYVASFVIWNHTSASWPVILGGALLGICAGSLWTCQGMVVMSYATEQEKGTFFYLFWIIFNLGAIFGNFLIFGLTYNATDALELGDGAYIAIIVVMVVGCGMCFFLVPMDQMVRSDGSKVQIDKVTNVMTNSIKIVKLFFDWRMLALFPMFLSSNWFYTYQFDDYNSAIFNVRTRTFNSVFYWGSQVLGAMAFGTLLDSPRWNRRTRAYYAITLMCILFTAVWVGGYFFQKTYERYIPGDGDPSYAPESINPYIFGDPKLTPDHYKVGIDFLESALYIGPFILYFLYGFMDAVVQSLSFWFLGALSNDPNVLAIYSGYYKGVQSAGNALAWYVSTTKATYTTQLIICWVLVEASVPLALLVARVIPDTNMTDADFEHELDKKVEA</sequence>
<evidence type="ECO:0000256" key="3">
    <source>
        <dbReference type="ARBA" id="ARBA00022989"/>
    </source>
</evidence>
<protein>
    <submittedName>
        <fullName evidence="6">MFS general substrate transporter</fullName>
    </submittedName>
</protein>
<dbReference type="Pfam" id="PF05978">
    <property type="entry name" value="UNC-93"/>
    <property type="match status" value="1"/>
</dbReference>
<dbReference type="OMA" id="RGFIWVI"/>
<gene>
    <name evidence="6" type="ORF">CONCODRAFT_35316</name>
</gene>
<evidence type="ECO:0000313" key="6">
    <source>
        <dbReference type="EMBL" id="KXN73917.1"/>
    </source>
</evidence>
<keyword evidence="3 5" id="KW-1133">Transmembrane helix</keyword>
<keyword evidence="7" id="KW-1185">Reference proteome</keyword>
<feature type="transmembrane region" description="Helical" evidence="5">
    <location>
        <begin position="171"/>
        <end position="190"/>
    </location>
</feature>
<dbReference type="SUPFAM" id="SSF103473">
    <property type="entry name" value="MFS general substrate transporter"/>
    <property type="match status" value="1"/>
</dbReference>
<dbReference type="PANTHER" id="PTHR23294:SF59">
    <property type="entry name" value="UNC93-LIKE PROTEIN C922.05C"/>
    <property type="match status" value="1"/>
</dbReference>
<feature type="transmembrane region" description="Helical" evidence="5">
    <location>
        <begin position="98"/>
        <end position="123"/>
    </location>
</feature>
<dbReference type="InterPro" id="IPR036259">
    <property type="entry name" value="MFS_trans_sf"/>
</dbReference>
<dbReference type="InterPro" id="IPR051617">
    <property type="entry name" value="UNC-93-like_regulator"/>
</dbReference>
<organism evidence="6 7">
    <name type="scientific">Conidiobolus coronatus (strain ATCC 28846 / CBS 209.66 / NRRL 28638)</name>
    <name type="common">Delacroixia coronata</name>
    <dbReference type="NCBI Taxonomy" id="796925"/>
    <lineage>
        <taxon>Eukaryota</taxon>
        <taxon>Fungi</taxon>
        <taxon>Fungi incertae sedis</taxon>
        <taxon>Zoopagomycota</taxon>
        <taxon>Entomophthoromycotina</taxon>
        <taxon>Entomophthoromycetes</taxon>
        <taxon>Entomophthorales</taxon>
        <taxon>Ancylistaceae</taxon>
        <taxon>Conidiobolus</taxon>
    </lineage>
</organism>
<evidence type="ECO:0000313" key="7">
    <source>
        <dbReference type="Proteomes" id="UP000070444"/>
    </source>
</evidence>
<evidence type="ECO:0000256" key="4">
    <source>
        <dbReference type="ARBA" id="ARBA00023136"/>
    </source>
</evidence>
<proteinExistence type="predicted"/>
<evidence type="ECO:0000256" key="5">
    <source>
        <dbReference type="SAM" id="Phobius"/>
    </source>
</evidence>
<dbReference type="InterPro" id="IPR010291">
    <property type="entry name" value="Ion_channel_UNC-93"/>
</dbReference>
<comment type="subcellular location">
    <subcellularLocation>
        <location evidence="1">Membrane</location>
        <topology evidence="1">Multi-pass membrane protein</topology>
    </subcellularLocation>
</comment>
<feature type="transmembrane region" description="Helical" evidence="5">
    <location>
        <begin position="263"/>
        <end position="280"/>
    </location>
</feature>
<feature type="transmembrane region" description="Helical" evidence="5">
    <location>
        <begin position="292"/>
        <end position="312"/>
    </location>
</feature>
<keyword evidence="4 5" id="KW-0472">Membrane</keyword>
<keyword evidence="2 5" id="KW-0812">Transmembrane</keyword>
<feature type="transmembrane region" description="Helical" evidence="5">
    <location>
        <begin position="135"/>
        <end position="159"/>
    </location>
</feature>
<dbReference type="Proteomes" id="UP000070444">
    <property type="component" value="Unassembled WGS sequence"/>
</dbReference>
<evidence type="ECO:0000256" key="2">
    <source>
        <dbReference type="ARBA" id="ARBA00022692"/>
    </source>
</evidence>
<dbReference type="GO" id="GO:0016020">
    <property type="term" value="C:membrane"/>
    <property type="evidence" value="ECO:0007669"/>
    <property type="project" value="UniProtKB-SubCell"/>
</dbReference>
<name>A0A137PFY9_CONC2</name>
<dbReference type="Gene3D" id="1.20.1250.20">
    <property type="entry name" value="MFS general substrate transporter like domains"/>
    <property type="match status" value="1"/>
</dbReference>
<reference evidence="6 7" key="1">
    <citation type="journal article" date="2015" name="Genome Biol. Evol.">
        <title>Phylogenomic analyses indicate that early fungi evolved digesting cell walls of algal ancestors of land plants.</title>
        <authorList>
            <person name="Chang Y."/>
            <person name="Wang S."/>
            <person name="Sekimoto S."/>
            <person name="Aerts A.L."/>
            <person name="Choi C."/>
            <person name="Clum A."/>
            <person name="LaButti K.M."/>
            <person name="Lindquist E.A."/>
            <person name="Yee Ngan C."/>
            <person name="Ohm R.A."/>
            <person name="Salamov A.A."/>
            <person name="Grigoriev I.V."/>
            <person name="Spatafora J.W."/>
            <person name="Berbee M.L."/>
        </authorList>
    </citation>
    <scope>NUCLEOTIDE SEQUENCE [LARGE SCALE GENOMIC DNA]</scope>
    <source>
        <strain evidence="6 7">NRRL 28638</strain>
    </source>
</reference>
<feature type="transmembrane region" description="Helical" evidence="5">
    <location>
        <begin position="42"/>
        <end position="61"/>
    </location>
</feature>
<dbReference type="PANTHER" id="PTHR23294">
    <property type="entry name" value="ET TRANSLATION PRODUCT-RELATED"/>
    <property type="match status" value="1"/>
</dbReference>
<dbReference type="AlphaFoldDB" id="A0A137PFY9"/>